<evidence type="ECO:0000256" key="1">
    <source>
        <dbReference type="SAM" id="MobiDB-lite"/>
    </source>
</evidence>
<keyword evidence="2" id="KW-0472">Membrane</keyword>
<name>A0AA38I6F5_9CUCU</name>
<keyword evidence="2" id="KW-1133">Transmembrane helix</keyword>
<evidence type="ECO:0000313" key="4">
    <source>
        <dbReference type="Proteomes" id="UP001168821"/>
    </source>
</evidence>
<comment type="caution">
    <text evidence="3">The sequence shown here is derived from an EMBL/GenBank/DDBJ whole genome shotgun (WGS) entry which is preliminary data.</text>
</comment>
<feature type="compositionally biased region" description="Low complexity" evidence="1">
    <location>
        <begin position="17"/>
        <end position="30"/>
    </location>
</feature>
<proteinExistence type="predicted"/>
<keyword evidence="2" id="KW-0812">Transmembrane</keyword>
<feature type="region of interest" description="Disordered" evidence="1">
    <location>
        <begin position="1"/>
        <end position="34"/>
    </location>
</feature>
<dbReference type="EMBL" id="JALNTZ010000006">
    <property type="protein sequence ID" value="KAJ3650132.1"/>
    <property type="molecule type" value="Genomic_DNA"/>
</dbReference>
<gene>
    <name evidence="3" type="ORF">Zmor_021840</name>
</gene>
<dbReference type="Proteomes" id="UP001168821">
    <property type="component" value="Unassembled WGS sequence"/>
</dbReference>
<protein>
    <submittedName>
        <fullName evidence="3">Uncharacterized protein</fullName>
    </submittedName>
</protein>
<keyword evidence="4" id="KW-1185">Reference proteome</keyword>
<dbReference type="AlphaFoldDB" id="A0AA38I6F5"/>
<accession>A0AA38I6F5</accession>
<feature type="transmembrane region" description="Helical" evidence="2">
    <location>
        <begin position="48"/>
        <end position="69"/>
    </location>
</feature>
<evidence type="ECO:0000256" key="2">
    <source>
        <dbReference type="SAM" id="Phobius"/>
    </source>
</evidence>
<organism evidence="3 4">
    <name type="scientific">Zophobas morio</name>
    <dbReference type="NCBI Taxonomy" id="2755281"/>
    <lineage>
        <taxon>Eukaryota</taxon>
        <taxon>Metazoa</taxon>
        <taxon>Ecdysozoa</taxon>
        <taxon>Arthropoda</taxon>
        <taxon>Hexapoda</taxon>
        <taxon>Insecta</taxon>
        <taxon>Pterygota</taxon>
        <taxon>Neoptera</taxon>
        <taxon>Endopterygota</taxon>
        <taxon>Coleoptera</taxon>
        <taxon>Polyphaga</taxon>
        <taxon>Cucujiformia</taxon>
        <taxon>Tenebrionidae</taxon>
        <taxon>Zophobas</taxon>
    </lineage>
</organism>
<reference evidence="3" key="1">
    <citation type="journal article" date="2023" name="G3 (Bethesda)">
        <title>Whole genome assemblies of Zophobas morio and Tenebrio molitor.</title>
        <authorList>
            <person name="Kaur S."/>
            <person name="Stinson S.A."/>
            <person name="diCenzo G.C."/>
        </authorList>
    </citation>
    <scope>NUCLEOTIDE SEQUENCE</scope>
    <source>
        <strain evidence="3">QUZm001</strain>
    </source>
</reference>
<sequence>MNSSTEVLTKRNGEVVNGSPPNGASASASSKKPKTQQVLIGWDKQKSFTFIGLSLCFVVWACVYFPLIIS</sequence>
<evidence type="ECO:0000313" key="3">
    <source>
        <dbReference type="EMBL" id="KAJ3650132.1"/>
    </source>
</evidence>